<keyword evidence="3" id="KW-1185">Reference proteome</keyword>
<dbReference type="Proteomes" id="UP000221165">
    <property type="component" value="Unassembled WGS sequence"/>
</dbReference>
<dbReference type="EMBL" id="MIGC01004492">
    <property type="protein sequence ID" value="PHJ18011.1"/>
    <property type="molecule type" value="Genomic_DNA"/>
</dbReference>
<evidence type="ECO:0000313" key="3">
    <source>
        <dbReference type="Proteomes" id="UP000221165"/>
    </source>
</evidence>
<dbReference type="RefSeq" id="XP_067919723.1">
    <property type="nucleotide sequence ID" value="XM_068068299.1"/>
</dbReference>
<dbReference type="GeneID" id="94431510"/>
<evidence type="ECO:0000313" key="2">
    <source>
        <dbReference type="EMBL" id="PHJ18011.1"/>
    </source>
</evidence>
<accession>A0A2C6JQB5</accession>
<dbReference type="AlphaFoldDB" id="A0A2C6JQB5"/>
<proteinExistence type="predicted"/>
<evidence type="ECO:0000256" key="1">
    <source>
        <dbReference type="SAM" id="MobiDB-lite"/>
    </source>
</evidence>
<name>A0A2C6JQB5_9APIC</name>
<reference evidence="2 3" key="1">
    <citation type="journal article" date="2017" name="Int. J. Parasitol.">
        <title>The genome of the protozoan parasite Cystoisospora suis and a reverse vaccinology approach to identify vaccine candidates.</title>
        <authorList>
            <person name="Palmieri N."/>
            <person name="Shrestha A."/>
            <person name="Ruttkowski B."/>
            <person name="Beck T."/>
            <person name="Vogl C."/>
            <person name="Tomley F."/>
            <person name="Blake D.P."/>
            <person name="Joachim A."/>
        </authorList>
    </citation>
    <scope>NUCLEOTIDE SEQUENCE [LARGE SCALE GENOMIC DNA]</scope>
    <source>
        <strain evidence="2 3">Wien I</strain>
    </source>
</reference>
<sequence length="63" mass="7610">MCSYHLHRDIFLSLSWSYYDLCHCLPSLRIFFYLLFHSSADQPTSEEEEMTDRDNAALYRNKK</sequence>
<feature type="non-terminal residue" evidence="2">
    <location>
        <position position="63"/>
    </location>
</feature>
<comment type="caution">
    <text evidence="2">The sequence shown here is derived from an EMBL/GenBank/DDBJ whole genome shotgun (WGS) entry which is preliminary data.</text>
</comment>
<gene>
    <name evidence="2" type="ORF">CSUI_008162</name>
</gene>
<feature type="region of interest" description="Disordered" evidence="1">
    <location>
        <begin position="41"/>
        <end position="63"/>
    </location>
</feature>
<protein>
    <submittedName>
        <fullName evidence="2">Uncharacterized protein</fullName>
    </submittedName>
</protein>
<dbReference type="VEuPathDB" id="ToxoDB:CSUI_008162"/>
<organism evidence="2 3">
    <name type="scientific">Cystoisospora suis</name>
    <dbReference type="NCBI Taxonomy" id="483139"/>
    <lineage>
        <taxon>Eukaryota</taxon>
        <taxon>Sar</taxon>
        <taxon>Alveolata</taxon>
        <taxon>Apicomplexa</taxon>
        <taxon>Conoidasida</taxon>
        <taxon>Coccidia</taxon>
        <taxon>Eucoccidiorida</taxon>
        <taxon>Eimeriorina</taxon>
        <taxon>Sarcocystidae</taxon>
        <taxon>Cystoisospora</taxon>
    </lineage>
</organism>